<keyword evidence="1" id="KW-0472">Membrane</keyword>
<dbReference type="Proteomes" id="UP000664299">
    <property type="component" value="Unassembled WGS sequence"/>
</dbReference>
<protein>
    <submittedName>
        <fullName evidence="3">Uncharacterized protein</fullName>
    </submittedName>
</protein>
<organism evidence="3 4">
    <name type="scientific">Bifidobacterium asteroides</name>
    <dbReference type="NCBI Taxonomy" id="1684"/>
    <lineage>
        <taxon>Bacteria</taxon>
        <taxon>Bacillati</taxon>
        <taxon>Actinomycetota</taxon>
        <taxon>Actinomycetes</taxon>
        <taxon>Bifidobacteriales</taxon>
        <taxon>Bifidobacteriaceae</taxon>
        <taxon>Bifidobacterium</taxon>
    </lineage>
</organism>
<feature type="transmembrane region" description="Helical" evidence="1">
    <location>
        <begin position="30"/>
        <end position="48"/>
    </location>
</feature>
<dbReference type="Proteomes" id="UP000436357">
    <property type="component" value="Unassembled WGS sequence"/>
</dbReference>
<name>A0A6N7TSC3_9BIFI</name>
<gene>
    <name evidence="3" type="ORF">GKC41_00420</name>
    <name evidence="2" type="ORF">J1F30_04960</name>
</gene>
<dbReference type="EMBL" id="WKKW01000001">
    <property type="protein sequence ID" value="MSD90139.1"/>
    <property type="molecule type" value="Genomic_DNA"/>
</dbReference>
<reference evidence="2" key="2">
    <citation type="submission" date="2021-03" db="EMBL/GenBank/DDBJ databases">
        <title>Genome sequence of Bifidobacterium asteroides strain wkB204 isolated from a honey bee gut.</title>
        <authorList>
            <person name="Motta E.V.S."/>
            <person name="Kwong W.K."/>
            <person name="Moran N.A."/>
        </authorList>
    </citation>
    <scope>NUCLEOTIDE SEQUENCE</scope>
    <source>
        <strain evidence="2">WkB204</strain>
    </source>
</reference>
<evidence type="ECO:0000313" key="2">
    <source>
        <dbReference type="EMBL" id="MBO0623716.1"/>
    </source>
</evidence>
<proteinExistence type="predicted"/>
<evidence type="ECO:0000313" key="3">
    <source>
        <dbReference type="EMBL" id="MSD90139.1"/>
    </source>
</evidence>
<accession>A0A6N7TSC3</accession>
<dbReference type="AlphaFoldDB" id="A0A6N7TSC3"/>
<evidence type="ECO:0000313" key="5">
    <source>
        <dbReference type="Proteomes" id="UP000664299"/>
    </source>
</evidence>
<reference evidence="3 4" key="1">
    <citation type="submission" date="2019-11" db="EMBL/GenBank/DDBJ databases">
        <title>Draft Genome Sequence of Plant Growth-Promoting Rhizosphere-Associated Bacteria.</title>
        <authorList>
            <person name="Vasilyev I.Y."/>
            <person name="Radchenko V."/>
            <person name="Ilnitskaya E.V."/>
        </authorList>
    </citation>
    <scope>NUCLEOTIDE SEQUENCE [LARGE SCALE GENOMIC DNA]</scope>
    <source>
        <strain evidence="3 4">VRA_9sq_n</strain>
    </source>
</reference>
<evidence type="ECO:0000313" key="4">
    <source>
        <dbReference type="Proteomes" id="UP000436357"/>
    </source>
</evidence>
<evidence type="ECO:0000256" key="1">
    <source>
        <dbReference type="SAM" id="Phobius"/>
    </source>
</evidence>
<keyword evidence="5" id="KW-1185">Reference proteome</keyword>
<sequence length="49" mass="5452">MGFWIMVFEALLGLVLLILGVVRGKNDKRWFALCILGVACLAFAVWLAI</sequence>
<dbReference type="EMBL" id="JAFMNU010000009">
    <property type="protein sequence ID" value="MBO0623716.1"/>
    <property type="molecule type" value="Genomic_DNA"/>
</dbReference>
<comment type="caution">
    <text evidence="3">The sequence shown here is derived from an EMBL/GenBank/DDBJ whole genome shotgun (WGS) entry which is preliminary data.</text>
</comment>
<keyword evidence="1" id="KW-1133">Transmembrane helix</keyword>
<feature type="transmembrane region" description="Helical" evidence="1">
    <location>
        <begin position="6"/>
        <end position="23"/>
    </location>
</feature>
<keyword evidence="1" id="KW-0812">Transmembrane</keyword>
<dbReference type="RefSeq" id="WP_154312449.1">
    <property type="nucleotide sequence ID" value="NZ_WKKW01000001.1"/>
</dbReference>